<evidence type="ECO:0000256" key="1">
    <source>
        <dbReference type="SAM" id="MobiDB-lite"/>
    </source>
</evidence>
<reference evidence="2 3" key="1">
    <citation type="journal article" date="2021" name="Elife">
        <title>Chloroplast acquisition without the gene transfer in kleptoplastic sea slugs, Plakobranchus ocellatus.</title>
        <authorList>
            <person name="Maeda T."/>
            <person name="Takahashi S."/>
            <person name="Yoshida T."/>
            <person name="Shimamura S."/>
            <person name="Takaki Y."/>
            <person name="Nagai Y."/>
            <person name="Toyoda A."/>
            <person name="Suzuki Y."/>
            <person name="Arimoto A."/>
            <person name="Ishii H."/>
            <person name="Satoh N."/>
            <person name="Nishiyama T."/>
            <person name="Hasebe M."/>
            <person name="Maruyama T."/>
            <person name="Minagawa J."/>
            <person name="Obokata J."/>
            <person name="Shigenobu S."/>
        </authorList>
    </citation>
    <scope>NUCLEOTIDE SEQUENCE [LARGE SCALE GENOMIC DNA]</scope>
</reference>
<proteinExistence type="predicted"/>
<dbReference type="EMBL" id="BLXT01003625">
    <property type="protein sequence ID" value="GFO02704.1"/>
    <property type="molecule type" value="Genomic_DNA"/>
</dbReference>
<feature type="compositionally biased region" description="Basic and acidic residues" evidence="1">
    <location>
        <begin position="71"/>
        <end position="92"/>
    </location>
</feature>
<organism evidence="2 3">
    <name type="scientific">Plakobranchus ocellatus</name>
    <dbReference type="NCBI Taxonomy" id="259542"/>
    <lineage>
        <taxon>Eukaryota</taxon>
        <taxon>Metazoa</taxon>
        <taxon>Spiralia</taxon>
        <taxon>Lophotrochozoa</taxon>
        <taxon>Mollusca</taxon>
        <taxon>Gastropoda</taxon>
        <taxon>Heterobranchia</taxon>
        <taxon>Euthyneura</taxon>
        <taxon>Panpulmonata</taxon>
        <taxon>Sacoglossa</taxon>
        <taxon>Placobranchoidea</taxon>
        <taxon>Plakobranchidae</taxon>
        <taxon>Plakobranchus</taxon>
    </lineage>
</organism>
<evidence type="ECO:0000313" key="3">
    <source>
        <dbReference type="Proteomes" id="UP000735302"/>
    </source>
</evidence>
<dbReference type="Proteomes" id="UP000735302">
    <property type="component" value="Unassembled WGS sequence"/>
</dbReference>
<comment type="caution">
    <text evidence="2">The sequence shown here is derived from an EMBL/GenBank/DDBJ whole genome shotgun (WGS) entry which is preliminary data.</text>
</comment>
<feature type="region of interest" description="Disordered" evidence="1">
    <location>
        <begin position="71"/>
        <end position="102"/>
    </location>
</feature>
<feature type="region of interest" description="Disordered" evidence="1">
    <location>
        <begin position="126"/>
        <end position="152"/>
    </location>
</feature>
<sequence>MRSRTEEDSGSASARDISEVFHSLNVLESGKMPKNDAHEVFHDKSAVRPFDNRVKDVRGVLKRQAESGHVAGRDLVEMGDNEDIRELEDRPTGDFGENPVSNNAIVAEVGPKKNLENAEMGAFSCNSSTKVPKKKIKSNEDSLVWQRNQHML</sequence>
<evidence type="ECO:0000313" key="2">
    <source>
        <dbReference type="EMBL" id="GFO02704.1"/>
    </source>
</evidence>
<name>A0AAV4A4V1_9GAST</name>
<protein>
    <submittedName>
        <fullName evidence="2">Uncharacterized protein</fullName>
    </submittedName>
</protein>
<accession>A0AAV4A4V1</accession>
<keyword evidence="3" id="KW-1185">Reference proteome</keyword>
<gene>
    <name evidence="2" type="ORF">PoB_002920900</name>
</gene>
<dbReference type="AlphaFoldDB" id="A0AAV4A4V1"/>